<dbReference type="Proteomes" id="UP000078348">
    <property type="component" value="Unassembled WGS sequence"/>
</dbReference>
<feature type="region of interest" description="Disordered" evidence="1">
    <location>
        <begin position="99"/>
        <end position="129"/>
    </location>
</feature>
<feature type="region of interest" description="Disordered" evidence="1">
    <location>
        <begin position="1"/>
        <end position="22"/>
    </location>
</feature>
<sequence length="287" mass="33268">MSTTSRKRQRTDGSEEGAKKREGLSAADYVEMVLHSLGYDEVSSDVKEQFKSAIQQWMNAVCASFTKDGTEYPIRNYLHQIYPDYWSIYKRYYLSKQKSSNANTEHENEEDSDLLERLEEDEEEKGVNTSMQLSSSVSSILENHNNFLSKRSMILDKDFYPLSRKQSYTPSMIPRCLNQLSSSDSFITRQFQACSSNALCQFTNLLLFYRLCSQISKLSNLYNVKEEEVEEELKNWGVDATDMDKLDVNDTLDKAVLSLKAQKRKPRGELKTVECQKDEYDFIKELL</sequence>
<evidence type="ECO:0000256" key="1">
    <source>
        <dbReference type="SAM" id="MobiDB-lite"/>
    </source>
</evidence>
<feature type="compositionally biased region" description="Basic and acidic residues" evidence="1">
    <location>
        <begin position="10"/>
        <end position="22"/>
    </location>
</feature>
<feature type="compositionally biased region" description="Acidic residues" evidence="1">
    <location>
        <begin position="107"/>
        <end position="124"/>
    </location>
</feature>
<gene>
    <name evidence="2" type="ORF">AV274_5776</name>
</gene>
<name>A0A196S635_BLAHN</name>
<protein>
    <submittedName>
        <fullName evidence="2">Uncharacterized protein</fullName>
    </submittedName>
</protein>
<dbReference type="AlphaFoldDB" id="A0A196S635"/>
<organism evidence="2 3">
    <name type="scientific">Blastocystis sp. subtype 1 (strain ATCC 50177 / NandII)</name>
    <dbReference type="NCBI Taxonomy" id="478820"/>
    <lineage>
        <taxon>Eukaryota</taxon>
        <taxon>Sar</taxon>
        <taxon>Stramenopiles</taxon>
        <taxon>Bigyra</taxon>
        <taxon>Opalozoa</taxon>
        <taxon>Opalinata</taxon>
        <taxon>Blastocystidae</taxon>
        <taxon>Blastocystis</taxon>
    </lineage>
</organism>
<reference evidence="2 3" key="1">
    <citation type="submission" date="2016-05" db="EMBL/GenBank/DDBJ databases">
        <title>Nuclear genome of Blastocystis sp. subtype 1 NandII.</title>
        <authorList>
            <person name="Gentekaki E."/>
            <person name="Curtis B."/>
            <person name="Stairs C."/>
            <person name="Eme L."/>
            <person name="Herman E."/>
            <person name="Klimes V."/>
            <person name="Arias M.C."/>
            <person name="Elias M."/>
            <person name="Hilliou F."/>
            <person name="Klute M."/>
            <person name="Malik S.-B."/>
            <person name="Pightling A."/>
            <person name="Rachubinski R."/>
            <person name="Salas D."/>
            <person name="Schlacht A."/>
            <person name="Suga H."/>
            <person name="Archibald J."/>
            <person name="Ball S.G."/>
            <person name="Clark G."/>
            <person name="Dacks J."/>
            <person name="Van Der Giezen M."/>
            <person name="Tsaousis A."/>
            <person name="Roger A."/>
        </authorList>
    </citation>
    <scope>NUCLEOTIDE SEQUENCE [LARGE SCALE GENOMIC DNA]</scope>
    <source>
        <strain evidence="3">ATCC 50177 / NandII</strain>
    </source>
</reference>
<evidence type="ECO:0000313" key="3">
    <source>
        <dbReference type="Proteomes" id="UP000078348"/>
    </source>
</evidence>
<comment type="caution">
    <text evidence="2">The sequence shown here is derived from an EMBL/GenBank/DDBJ whole genome shotgun (WGS) entry which is preliminary data.</text>
</comment>
<evidence type="ECO:0000313" key="2">
    <source>
        <dbReference type="EMBL" id="OAO12540.1"/>
    </source>
</evidence>
<keyword evidence="3" id="KW-1185">Reference proteome</keyword>
<proteinExistence type="predicted"/>
<dbReference type="EMBL" id="LXWW01000539">
    <property type="protein sequence ID" value="OAO12540.1"/>
    <property type="molecule type" value="Genomic_DNA"/>
</dbReference>
<accession>A0A196S635</accession>